<accession>A0A6J4LCM6</accession>
<evidence type="ECO:0000313" key="2">
    <source>
        <dbReference type="EMBL" id="CAA9329952.1"/>
    </source>
</evidence>
<protein>
    <submittedName>
        <fullName evidence="2">Uncharacterized protein</fullName>
    </submittedName>
</protein>
<organism evidence="2">
    <name type="scientific">uncultured Nocardioidaceae bacterium</name>
    <dbReference type="NCBI Taxonomy" id="253824"/>
    <lineage>
        <taxon>Bacteria</taxon>
        <taxon>Bacillati</taxon>
        <taxon>Actinomycetota</taxon>
        <taxon>Actinomycetes</taxon>
        <taxon>Propionibacteriales</taxon>
        <taxon>Nocardioidaceae</taxon>
        <taxon>environmental samples</taxon>
    </lineage>
</organism>
<dbReference type="EMBL" id="CADCUF010000119">
    <property type="protein sequence ID" value="CAA9329952.1"/>
    <property type="molecule type" value="Genomic_DNA"/>
</dbReference>
<feature type="region of interest" description="Disordered" evidence="1">
    <location>
        <begin position="1"/>
        <end position="61"/>
    </location>
</feature>
<gene>
    <name evidence="2" type="ORF">AVDCRST_MAG24-755</name>
</gene>
<sequence>MAPLTGQPCTNRTSGPVPTRRYATSPSPTSRYRDGGRRKRSEASSGVMSPPRECSDRYIGA</sequence>
<name>A0A6J4LCM6_9ACTN</name>
<feature type="compositionally biased region" description="Polar residues" evidence="1">
    <location>
        <begin position="7"/>
        <end position="30"/>
    </location>
</feature>
<proteinExistence type="predicted"/>
<dbReference type="AlphaFoldDB" id="A0A6J4LCM6"/>
<evidence type="ECO:0000256" key="1">
    <source>
        <dbReference type="SAM" id="MobiDB-lite"/>
    </source>
</evidence>
<reference evidence="2" key="1">
    <citation type="submission" date="2020-02" db="EMBL/GenBank/DDBJ databases">
        <authorList>
            <person name="Meier V. D."/>
        </authorList>
    </citation>
    <scope>NUCLEOTIDE SEQUENCE</scope>
    <source>
        <strain evidence="2">AVDCRST_MAG24</strain>
    </source>
</reference>